<dbReference type="Gene3D" id="3.30.830.10">
    <property type="entry name" value="Metalloenzyme, LuxS/M16 peptidase-like"/>
    <property type="match status" value="1"/>
</dbReference>
<evidence type="ECO:0008006" key="3">
    <source>
        <dbReference type="Google" id="ProtNLM"/>
    </source>
</evidence>
<sequence length="216" mass="24859">METYLGGLPGTTIDHTQRIPNYSLKDDSDILMYAGEAEKATVNLFYQTTDLNYSVREIMENTLMEEVLKVKLRKNLREEQSGVYGVGVSTSATSFPTPLMRTRVTFTCEPARTDFLIGQVGVELDKIAKDPSYFKEELANIKVQLKQDYKKQYEKETFWSAELRNHLYYNFSNWDYFTKYDELLDNITGSDISNRIKSKVIGASRVKAILLPETNK</sequence>
<dbReference type="Proteomes" id="UP000254893">
    <property type="component" value="Unassembled WGS sequence"/>
</dbReference>
<protein>
    <recommendedName>
        <fullName evidence="3">Peptidase M16 inactive domain</fullName>
    </recommendedName>
</protein>
<reference evidence="1 2" key="1">
    <citation type="submission" date="2018-06" db="EMBL/GenBank/DDBJ databases">
        <authorList>
            <consortium name="Pathogen Informatics"/>
            <person name="Doyle S."/>
        </authorList>
    </citation>
    <scope>NUCLEOTIDE SEQUENCE [LARGE SCALE GENOMIC DNA]</scope>
    <source>
        <strain evidence="1 2">NCTC11388</strain>
    </source>
</reference>
<gene>
    <name evidence="1" type="ORF">NCTC11388_03884</name>
</gene>
<accession>A0A380CPP4</accession>
<dbReference type="InterPro" id="IPR011249">
    <property type="entry name" value="Metalloenz_LuxS/M16"/>
</dbReference>
<dbReference type="AlphaFoldDB" id="A0A380CPP4"/>
<dbReference type="GO" id="GO:0046872">
    <property type="term" value="F:metal ion binding"/>
    <property type="evidence" value="ECO:0007669"/>
    <property type="project" value="InterPro"/>
</dbReference>
<dbReference type="SUPFAM" id="SSF63411">
    <property type="entry name" value="LuxS/MPP-like metallohydrolase"/>
    <property type="match status" value="1"/>
</dbReference>
<evidence type="ECO:0000313" key="2">
    <source>
        <dbReference type="Proteomes" id="UP000254893"/>
    </source>
</evidence>
<dbReference type="EMBL" id="UGYW01000002">
    <property type="protein sequence ID" value="SUJ25850.1"/>
    <property type="molecule type" value="Genomic_DNA"/>
</dbReference>
<name>A0A380CPP4_SPHSI</name>
<proteinExistence type="predicted"/>
<organism evidence="1 2">
    <name type="scientific">Sphingobacterium spiritivorum</name>
    <name type="common">Flavobacterium spiritivorum</name>
    <dbReference type="NCBI Taxonomy" id="258"/>
    <lineage>
        <taxon>Bacteria</taxon>
        <taxon>Pseudomonadati</taxon>
        <taxon>Bacteroidota</taxon>
        <taxon>Sphingobacteriia</taxon>
        <taxon>Sphingobacteriales</taxon>
        <taxon>Sphingobacteriaceae</taxon>
        <taxon>Sphingobacterium</taxon>
    </lineage>
</organism>
<evidence type="ECO:0000313" key="1">
    <source>
        <dbReference type="EMBL" id="SUJ25850.1"/>
    </source>
</evidence>